<evidence type="ECO:0000313" key="3">
    <source>
        <dbReference type="Proteomes" id="UP000579647"/>
    </source>
</evidence>
<accession>A0A840W1M6</accession>
<protein>
    <submittedName>
        <fullName evidence="2">Uncharacterized protein</fullName>
    </submittedName>
</protein>
<evidence type="ECO:0000313" key="2">
    <source>
        <dbReference type="EMBL" id="MBB5490699.1"/>
    </source>
</evidence>
<name>A0A840W1M6_9ACTN</name>
<dbReference type="AlphaFoldDB" id="A0A840W1M6"/>
<evidence type="ECO:0000256" key="1">
    <source>
        <dbReference type="SAM" id="MobiDB-lite"/>
    </source>
</evidence>
<gene>
    <name evidence="2" type="ORF">HNR07_001836</name>
</gene>
<feature type="region of interest" description="Disordered" evidence="1">
    <location>
        <begin position="140"/>
        <end position="159"/>
    </location>
</feature>
<comment type="caution">
    <text evidence="2">The sequence shown here is derived from an EMBL/GenBank/DDBJ whole genome shotgun (WGS) entry which is preliminary data.</text>
</comment>
<organism evidence="2 3">
    <name type="scientific">Nocardiopsis metallicus</name>
    <dbReference type="NCBI Taxonomy" id="179819"/>
    <lineage>
        <taxon>Bacteria</taxon>
        <taxon>Bacillati</taxon>
        <taxon>Actinomycetota</taxon>
        <taxon>Actinomycetes</taxon>
        <taxon>Streptosporangiales</taxon>
        <taxon>Nocardiopsidaceae</taxon>
        <taxon>Nocardiopsis</taxon>
    </lineage>
</organism>
<reference evidence="2 3" key="1">
    <citation type="submission" date="2020-08" db="EMBL/GenBank/DDBJ databases">
        <title>Sequencing the genomes of 1000 actinobacteria strains.</title>
        <authorList>
            <person name="Klenk H.-P."/>
        </authorList>
    </citation>
    <scope>NUCLEOTIDE SEQUENCE [LARGE SCALE GENOMIC DNA]</scope>
    <source>
        <strain evidence="2 3">DSM 44598</strain>
    </source>
</reference>
<keyword evidence="3" id="KW-1185">Reference proteome</keyword>
<dbReference type="EMBL" id="JACHDO010000001">
    <property type="protein sequence ID" value="MBB5490699.1"/>
    <property type="molecule type" value="Genomic_DNA"/>
</dbReference>
<dbReference type="Proteomes" id="UP000579647">
    <property type="component" value="Unassembled WGS sequence"/>
</dbReference>
<sequence length="159" mass="17672">MPGRVLPHPRIRTVNGDRGESRRHWYEWLLCEIHPAASLTYGNGFHYWDSREGVPRVPLLMLALAVIGLVGGMSDSIRYMRDDWVRGTKQCGAFSASAGRAGFVDGAVGVFGRAVDGVELQFPAARVGLRVARSPLLRRREGRPSRNRRKGFLFPGEKG</sequence>
<proteinExistence type="predicted"/>